<keyword evidence="9 10" id="KW-0012">Acyltransferase</keyword>
<dbReference type="Pfam" id="PF08545">
    <property type="entry name" value="ACP_syn_III"/>
    <property type="match status" value="1"/>
</dbReference>
<accession>A0ABZ2H0B6</accession>
<dbReference type="InterPro" id="IPR004655">
    <property type="entry name" value="FabH"/>
</dbReference>
<dbReference type="EC" id="2.3.1.180" evidence="10"/>
<dbReference type="SUPFAM" id="SSF53901">
    <property type="entry name" value="Thiolase-like"/>
    <property type="match status" value="1"/>
</dbReference>
<comment type="function">
    <text evidence="10">Catalyzes the condensation reaction of fatty acid synthesis by the addition to an acyl acceptor of two carbons from malonyl-ACP. Catalyzes the first condensation reaction which initiates fatty acid synthesis and may therefore play a role in governing the total rate of fatty acid production. Possesses both acetoacetyl-ACP synthase and acetyl transacylase activities. Its substrate specificity determines the biosynthesis of branched-chain and/or straight-chain of fatty acids.</text>
</comment>
<dbReference type="Pfam" id="PF08541">
    <property type="entry name" value="ACP_syn_III_C"/>
    <property type="match status" value="1"/>
</dbReference>
<evidence type="ECO:0000256" key="4">
    <source>
        <dbReference type="ARBA" id="ARBA00022679"/>
    </source>
</evidence>
<keyword evidence="3 10" id="KW-0444">Lipid biosynthesis</keyword>
<comment type="pathway">
    <text evidence="10">Lipid metabolism; fatty acid biosynthesis.</text>
</comment>
<comment type="caution">
    <text evidence="10">Lacks conserved residue(s) required for the propagation of feature annotation.</text>
</comment>
<dbReference type="NCBIfam" id="NF006829">
    <property type="entry name" value="PRK09352.1"/>
    <property type="match status" value="1"/>
</dbReference>
<comment type="subunit">
    <text evidence="10">Homodimer.</text>
</comment>
<keyword evidence="5 10" id="KW-0276">Fatty acid metabolism</keyword>
<evidence type="ECO:0000259" key="11">
    <source>
        <dbReference type="Pfam" id="PF08541"/>
    </source>
</evidence>
<dbReference type="EMBL" id="CP135136">
    <property type="protein sequence ID" value="WWR12074.1"/>
    <property type="molecule type" value="Genomic_DNA"/>
</dbReference>
<dbReference type="PANTHER" id="PTHR34069">
    <property type="entry name" value="3-OXOACYL-[ACYL-CARRIER-PROTEIN] SYNTHASE 3"/>
    <property type="match status" value="1"/>
</dbReference>
<dbReference type="HAMAP" id="MF_01815">
    <property type="entry name" value="FabH"/>
    <property type="match status" value="1"/>
</dbReference>
<dbReference type="PANTHER" id="PTHR34069:SF2">
    <property type="entry name" value="BETA-KETOACYL-[ACYL-CARRIER-PROTEIN] SYNTHASE III"/>
    <property type="match status" value="1"/>
</dbReference>
<dbReference type="Proteomes" id="UP001360424">
    <property type="component" value="Chromosome"/>
</dbReference>
<comment type="subcellular location">
    <subcellularLocation>
        <location evidence="10">Cytoplasm</location>
    </subcellularLocation>
</comment>
<dbReference type="NCBIfam" id="TIGR00747">
    <property type="entry name" value="fabH"/>
    <property type="match status" value="1"/>
</dbReference>
<evidence type="ECO:0000313" key="14">
    <source>
        <dbReference type="Proteomes" id="UP001360424"/>
    </source>
</evidence>
<sequence>MKSVIINGTGCYLPNYILSNEELESKLNTSNKWIYTRTGIKQRHIASNYETTSFMACKAALNALKNSSINAIDIDLILVATCTPNYFFPNIASHIQKALNVTHSIPSFDINAACSGFIYAMDIAKQYISSGNAKHILIVGSEVMSKALNWVDRSTCVLFGDGAGAIILSESNKPGILSSILYTKYDINSLLMYRNYSNKKKKSFIKMQGNKIFKLSVKIIENIINKVLNSCQLNKTDISWLIPHQSNIRIIQAVAKKLNFPMSQVIITIKKQGNTSAASIPLALDYAIRQKKKIKQNDILLLESFGGGLTCGAMLIRY</sequence>
<feature type="domain" description="Beta-ketoacyl-[acyl-carrier-protein] synthase III C-terminal" evidence="11">
    <location>
        <begin position="229"/>
        <end position="318"/>
    </location>
</feature>
<evidence type="ECO:0000256" key="7">
    <source>
        <dbReference type="ARBA" id="ARBA00023160"/>
    </source>
</evidence>
<dbReference type="CDD" id="cd00830">
    <property type="entry name" value="KAS_III"/>
    <property type="match status" value="1"/>
</dbReference>
<proteinExistence type="inferred from homology"/>
<keyword evidence="2 10" id="KW-0963">Cytoplasm</keyword>
<gene>
    <name evidence="10" type="primary">fabH</name>
    <name evidence="13" type="ORF">RQL38_00295</name>
</gene>
<comment type="domain">
    <text evidence="10">The last Arg residue of the ACP-binding site is essential for the weak association between ACP/AcpP and FabH.</text>
</comment>
<organism evidence="13 14">
    <name type="scientific">Candidatus Legionella polyplacis</name>
    <dbReference type="NCBI Taxonomy" id="2005262"/>
    <lineage>
        <taxon>Bacteria</taxon>
        <taxon>Pseudomonadati</taxon>
        <taxon>Pseudomonadota</taxon>
        <taxon>Gammaproteobacteria</taxon>
        <taxon>Legionellales</taxon>
        <taxon>Legionellaceae</taxon>
        <taxon>Legionella</taxon>
    </lineage>
</organism>
<feature type="active site" evidence="10">
    <location>
        <position position="274"/>
    </location>
</feature>
<evidence type="ECO:0000256" key="3">
    <source>
        <dbReference type="ARBA" id="ARBA00022516"/>
    </source>
</evidence>
<evidence type="ECO:0000256" key="2">
    <source>
        <dbReference type="ARBA" id="ARBA00022490"/>
    </source>
</evidence>
<comment type="similarity">
    <text evidence="1 10">Belongs to the thiolase-like superfamily. FabH family.</text>
</comment>
<evidence type="ECO:0000256" key="8">
    <source>
        <dbReference type="ARBA" id="ARBA00023268"/>
    </source>
</evidence>
<protein>
    <recommendedName>
        <fullName evidence="10">Beta-ketoacyl-[acyl-carrier-protein] synthase III</fullName>
        <shortName evidence="10">Beta-ketoacyl-ACP synthase III</shortName>
        <shortName evidence="10">KAS III</shortName>
        <ecNumber evidence="10">2.3.1.180</ecNumber>
    </recommendedName>
    <alternativeName>
        <fullName evidence="10">3-oxoacyl-[acyl-carrier-protein] synthase 3</fullName>
    </alternativeName>
    <alternativeName>
        <fullName evidence="10">3-oxoacyl-[acyl-carrier-protein] synthase III</fullName>
    </alternativeName>
</protein>
<dbReference type="InterPro" id="IPR016039">
    <property type="entry name" value="Thiolase-like"/>
</dbReference>
<keyword evidence="6 10" id="KW-0443">Lipid metabolism</keyword>
<dbReference type="InterPro" id="IPR013751">
    <property type="entry name" value="ACP_syn_III_N"/>
</dbReference>
<keyword evidence="14" id="KW-1185">Reference proteome</keyword>
<keyword evidence="4 10" id="KW-0808">Transferase</keyword>
<evidence type="ECO:0000256" key="9">
    <source>
        <dbReference type="ARBA" id="ARBA00023315"/>
    </source>
</evidence>
<dbReference type="Gene3D" id="3.40.47.10">
    <property type="match status" value="1"/>
</dbReference>
<evidence type="ECO:0000256" key="10">
    <source>
        <dbReference type="HAMAP-Rule" id="MF_01815"/>
    </source>
</evidence>
<feature type="active site" evidence="10">
    <location>
        <position position="244"/>
    </location>
</feature>
<dbReference type="RefSeq" id="WP_338521675.1">
    <property type="nucleotide sequence ID" value="NZ_CP135136.1"/>
</dbReference>
<evidence type="ECO:0000256" key="1">
    <source>
        <dbReference type="ARBA" id="ARBA00008642"/>
    </source>
</evidence>
<name>A0ABZ2H0B6_9GAMM</name>
<evidence type="ECO:0000313" key="13">
    <source>
        <dbReference type="EMBL" id="WWR12074.1"/>
    </source>
</evidence>
<dbReference type="GO" id="GO:0033818">
    <property type="term" value="F:beta-ketoacyl-acyl-carrier-protein synthase III activity"/>
    <property type="evidence" value="ECO:0007669"/>
    <property type="project" value="UniProtKB-EC"/>
</dbReference>
<feature type="active site" evidence="10">
    <location>
        <position position="114"/>
    </location>
</feature>
<evidence type="ECO:0000256" key="6">
    <source>
        <dbReference type="ARBA" id="ARBA00023098"/>
    </source>
</evidence>
<evidence type="ECO:0000259" key="12">
    <source>
        <dbReference type="Pfam" id="PF08545"/>
    </source>
</evidence>
<keyword evidence="8 10" id="KW-0511">Multifunctional enzyme</keyword>
<dbReference type="InterPro" id="IPR013747">
    <property type="entry name" value="ACP_syn_III_C"/>
</dbReference>
<feature type="domain" description="Beta-ketoacyl-[acyl-carrier-protein] synthase III N-terminal" evidence="12">
    <location>
        <begin position="108"/>
        <end position="183"/>
    </location>
</feature>
<comment type="catalytic activity">
    <reaction evidence="10">
        <text>malonyl-[ACP] + acetyl-CoA + H(+) = 3-oxobutanoyl-[ACP] + CO2 + CoA</text>
        <dbReference type="Rhea" id="RHEA:12080"/>
        <dbReference type="Rhea" id="RHEA-COMP:9623"/>
        <dbReference type="Rhea" id="RHEA-COMP:9625"/>
        <dbReference type="ChEBI" id="CHEBI:15378"/>
        <dbReference type="ChEBI" id="CHEBI:16526"/>
        <dbReference type="ChEBI" id="CHEBI:57287"/>
        <dbReference type="ChEBI" id="CHEBI:57288"/>
        <dbReference type="ChEBI" id="CHEBI:78449"/>
        <dbReference type="ChEBI" id="CHEBI:78450"/>
        <dbReference type="EC" id="2.3.1.180"/>
    </reaction>
</comment>
<evidence type="ECO:0000256" key="5">
    <source>
        <dbReference type="ARBA" id="ARBA00022832"/>
    </source>
</evidence>
<keyword evidence="7 10" id="KW-0275">Fatty acid biosynthesis</keyword>
<reference evidence="13" key="1">
    <citation type="submission" date="2023-09" db="EMBL/GenBank/DDBJ databases">
        <title>Genomes of two closely related lineages of the louse Polyplax serrata with different host specificities.</title>
        <authorList>
            <person name="Martinu J."/>
            <person name="Tarabai H."/>
            <person name="Stefka J."/>
            <person name="Hypsa V."/>
        </authorList>
    </citation>
    <scope>NUCLEOTIDE SEQUENCE [LARGE SCALE GENOMIC DNA]</scope>
    <source>
        <strain evidence="13">HR10_N</strain>
    </source>
</reference>